<dbReference type="GO" id="GO:0016020">
    <property type="term" value="C:membrane"/>
    <property type="evidence" value="ECO:0007669"/>
    <property type="project" value="InterPro"/>
</dbReference>
<dbReference type="Gene3D" id="3.30.479.30">
    <property type="entry name" value="Band 7 domain"/>
    <property type="match status" value="1"/>
</dbReference>
<dbReference type="PATRIC" id="fig|1226633.4.peg.1294"/>
<dbReference type="OrthoDB" id="9812991at2"/>
<dbReference type="InterPro" id="IPR000163">
    <property type="entry name" value="Prohibitin"/>
</dbReference>
<dbReference type="InterPro" id="IPR036013">
    <property type="entry name" value="Band_7/SPFH_dom_sf"/>
</dbReference>
<evidence type="ECO:0000313" key="3">
    <source>
        <dbReference type="Proteomes" id="UP000031184"/>
    </source>
</evidence>
<reference evidence="2 3" key="1">
    <citation type="submission" date="2013-08" db="EMBL/GenBank/DDBJ databases">
        <title>An opportunistic ruminal bacterium that causes liver abscesses in cattle.</title>
        <authorList>
            <person name="Benahmed F.H."/>
            <person name="Rasmussen M."/>
            <person name="Harbottle H."/>
            <person name="Soppet D."/>
            <person name="Nagaraja T.G."/>
            <person name="Davidson M."/>
        </authorList>
    </citation>
    <scope>NUCLEOTIDE SEQUENCE [LARGE SCALE GENOMIC DNA]</scope>
    <source>
        <strain evidence="2 3">B35</strain>
    </source>
</reference>
<dbReference type="SMART" id="SM00244">
    <property type="entry name" value="PHB"/>
    <property type="match status" value="1"/>
</dbReference>
<dbReference type="PANTHER" id="PTHR23222:SF0">
    <property type="entry name" value="PROHIBITIN 1"/>
    <property type="match status" value="1"/>
</dbReference>
<dbReference type="PANTHER" id="PTHR23222">
    <property type="entry name" value="PROHIBITIN"/>
    <property type="match status" value="1"/>
</dbReference>
<dbReference type="InterPro" id="IPR001107">
    <property type="entry name" value="Band_7"/>
</dbReference>
<dbReference type="Proteomes" id="UP000031184">
    <property type="component" value="Unassembled WGS sequence"/>
</dbReference>
<organism evidence="2 3">
    <name type="scientific">Fusobacterium necrophorum subsp. funduliforme B35</name>
    <dbReference type="NCBI Taxonomy" id="1226633"/>
    <lineage>
        <taxon>Bacteria</taxon>
        <taxon>Fusobacteriati</taxon>
        <taxon>Fusobacteriota</taxon>
        <taxon>Fusobacteriia</taxon>
        <taxon>Fusobacteriales</taxon>
        <taxon>Fusobacteriaceae</taxon>
        <taxon>Fusobacterium</taxon>
    </lineage>
</organism>
<comment type="caution">
    <text evidence="2">The sequence shown here is derived from an EMBL/GenBank/DDBJ whole genome shotgun (WGS) entry which is preliminary data.</text>
</comment>
<dbReference type="Pfam" id="PF01145">
    <property type="entry name" value="Band_7"/>
    <property type="match status" value="1"/>
</dbReference>
<accession>A0A017H616</accession>
<evidence type="ECO:0000313" key="2">
    <source>
        <dbReference type="EMBL" id="KID49066.1"/>
    </source>
</evidence>
<dbReference type="PRINTS" id="PR00679">
    <property type="entry name" value="PROHIBITIN"/>
</dbReference>
<proteinExistence type="predicted"/>
<dbReference type="EMBL" id="AUZI01000016">
    <property type="protein sequence ID" value="KID49066.1"/>
    <property type="molecule type" value="Genomic_DNA"/>
</dbReference>
<sequence>MEIVVVILAILVFQIWKIIKDKKILKGVERMKDGNKGAEMMKNISIGKSVMGIFGILVLVFFLGIGFSNCYTVNTGEVAIVSTWGKISRIDEEGLHFKIPFVQSKTFLETREKSYIFAKTEESNTTLEVSTKDIQSIFIEFTVQASISDPEKLYRAFNGKHESRFIRPRVQEVVQAAISKYTIEEFVTKRTEISRLIFEDLKDDFATYGLNVSNISIMNHDFSDEYEKAIEAKKVAEQAVEKARAEQAKLLVEQENRVKVAELELREREIRAKANAVESQSLSPQLLRKMAIEKWDGHLPKVQGNNSSTLISLEEK</sequence>
<gene>
    <name evidence="2" type="ORF">C095_06450</name>
</gene>
<feature type="domain" description="Band 7" evidence="1">
    <location>
        <begin position="68"/>
        <end position="234"/>
    </location>
</feature>
<name>A0A017H616_9FUSO</name>
<dbReference type="CDD" id="cd03401">
    <property type="entry name" value="SPFH_prohibitin"/>
    <property type="match status" value="1"/>
</dbReference>
<protein>
    <submittedName>
        <fullName evidence="2">Transporter</fullName>
    </submittedName>
</protein>
<evidence type="ECO:0000259" key="1">
    <source>
        <dbReference type="SMART" id="SM00244"/>
    </source>
</evidence>
<dbReference type="AlphaFoldDB" id="A0A017H616"/>
<dbReference type="SUPFAM" id="SSF117892">
    <property type="entry name" value="Band 7/SPFH domain"/>
    <property type="match status" value="1"/>
</dbReference>